<dbReference type="Proteomes" id="UP000078447">
    <property type="component" value="Unassembled WGS sequence"/>
</dbReference>
<dbReference type="RefSeq" id="WP_028106143.1">
    <property type="nucleotide sequence ID" value="NZ_LVVL01000001.1"/>
</dbReference>
<accession>A0ABX2VAL8</accession>
<keyword evidence="1" id="KW-0812">Transmembrane</keyword>
<evidence type="ECO:0000313" key="2">
    <source>
        <dbReference type="EMBL" id="OAN15277.1"/>
    </source>
</evidence>
<keyword evidence="3" id="KW-1185">Reference proteome</keyword>
<protein>
    <submittedName>
        <fullName evidence="2">Uncharacterized protein</fullName>
    </submittedName>
</protein>
<sequence>MLPIYLSILEMSNLTLAVLIVGVILTFKYGRLFVSKEIPTASKRIAAVLYSACLFGLSGIVLLFS</sequence>
<name>A0ABX2VAL8_9BACL</name>
<evidence type="ECO:0000313" key="3">
    <source>
        <dbReference type="Proteomes" id="UP000078447"/>
    </source>
</evidence>
<dbReference type="EMBL" id="LVVL01000001">
    <property type="protein sequence ID" value="OAN15277.1"/>
    <property type="molecule type" value="Genomic_DNA"/>
</dbReference>
<feature type="transmembrane region" description="Helical" evidence="1">
    <location>
        <begin position="6"/>
        <end position="27"/>
    </location>
</feature>
<keyword evidence="1" id="KW-1133">Transmembrane helix</keyword>
<feature type="transmembrane region" description="Helical" evidence="1">
    <location>
        <begin position="47"/>
        <end position="64"/>
    </location>
</feature>
<reference evidence="2 3" key="1">
    <citation type="submission" date="2016-03" db="EMBL/GenBank/DDBJ databases">
        <authorList>
            <person name="Cho S.-Y."/>
            <person name="Lim S."/>
            <person name="Kim H."/>
            <person name="Soh E.H."/>
            <person name="Moon J.S."/>
        </authorList>
    </citation>
    <scope>NUCLEOTIDE SEQUENCE [LARGE SCALE GENOMIC DNA]</scope>
    <source>
        <strain evidence="2 3">KCTC 3810</strain>
    </source>
</reference>
<proteinExistence type="predicted"/>
<gene>
    <name evidence="2" type="ORF">A3783_04875</name>
</gene>
<comment type="caution">
    <text evidence="2">The sequence shown here is derived from an EMBL/GenBank/DDBJ whole genome shotgun (WGS) entry which is preliminary data.</text>
</comment>
<keyword evidence="1" id="KW-0472">Membrane</keyword>
<evidence type="ECO:0000256" key="1">
    <source>
        <dbReference type="SAM" id="Phobius"/>
    </source>
</evidence>
<organism evidence="2 3">
    <name type="scientific">Exiguobacterium undae</name>
    <dbReference type="NCBI Taxonomy" id="169177"/>
    <lineage>
        <taxon>Bacteria</taxon>
        <taxon>Bacillati</taxon>
        <taxon>Bacillota</taxon>
        <taxon>Bacilli</taxon>
        <taxon>Bacillales</taxon>
        <taxon>Bacillales Family XII. Incertae Sedis</taxon>
        <taxon>Exiguobacterium</taxon>
    </lineage>
</organism>